<dbReference type="PANTHER" id="PTHR31517:SF48">
    <property type="entry name" value="PEROXIDASE 16-RELATED"/>
    <property type="match status" value="1"/>
</dbReference>
<keyword evidence="17" id="KW-1185">Reference proteome</keyword>
<dbReference type="PROSITE" id="PS00436">
    <property type="entry name" value="PEROXIDASE_2"/>
    <property type="match status" value="1"/>
</dbReference>
<evidence type="ECO:0000256" key="1">
    <source>
        <dbReference type="ARBA" id="ARBA00000189"/>
    </source>
</evidence>
<dbReference type="OrthoDB" id="2113341at2759"/>
<feature type="disulfide bond" evidence="12">
    <location>
        <begin position="89"/>
        <end position="161"/>
    </location>
</feature>
<dbReference type="GO" id="GO:0006979">
    <property type="term" value="P:response to oxidative stress"/>
    <property type="evidence" value="ECO:0007669"/>
    <property type="project" value="InterPro"/>
</dbReference>
<dbReference type="Gene3D" id="1.10.420.10">
    <property type="entry name" value="Peroxidase, domain 2"/>
    <property type="match status" value="1"/>
</dbReference>
<feature type="domain" description="Plant heme peroxidase family profile" evidence="15">
    <location>
        <begin position="92"/>
        <end position="325"/>
    </location>
</feature>
<dbReference type="InterPro" id="IPR001621">
    <property type="entry name" value="Ligninase"/>
</dbReference>
<gene>
    <name evidence="16" type="ORF">BDY21DRAFT_424493</name>
</gene>
<dbReference type="PROSITE" id="PS50873">
    <property type="entry name" value="PEROXIDASE_4"/>
    <property type="match status" value="1"/>
</dbReference>
<feature type="binding site" description="axial binding residue" evidence="10">
    <location>
        <position position="216"/>
    </location>
    <ligand>
        <name>heme b</name>
        <dbReference type="ChEBI" id="CHEBI:60344"/>
    </ligand>
    <ligandPart>
        <name>Fe</name>
        <dbReference type="ChEBI" id="CHEBI:18248"/>
    </ligandPart>
</feature>
<evidence type="ECO:0000256" key="8">
    <source>
        <dbReference type="ARBA" id="ARBA00023180"/>
    </source>
</evidence>
<keyword evidence="12" id="KW-1015">Disulfide bond</keyword>
<dbReference type="PRINTS" id="PR00458">
    <property type="entry name" value="PEROXIDASE"/>
</dbReference>
<feature type="binding site" evidence="10">
    <location>
        <position position="240"/>
    </location>
    <ligand>
        <name>Ca(2+)</name>
        <dbReference type="ChEBI" id="CHEBI:29108"/>
        <label>2</label>
    </ligand>
</feature>
<keyword evidence="7 10" id="KW-0408">Iron</keyword>
<dbReference type="GO" id="GO:0020037">
    <property type="term" value="F:heme binding"/>
    <property type="evidence" value="ECO:0007669"/>
    <property type="project" value="UniProtKB-UniRule"/>
</dbReference>
<feature type="signal peptide" evidence="13">
    <location>
        <begin position="1"/>
        <end position="18"/>
    </location>
</feature>
<evidence type="ECO:0000256" key="11">
    <source>
        <dbReference type="PIRSR" id="PIRSR601621-3"/>
    </source>
</evidence>
<evidence type="ECO:0000256" key="4">
    <source>
        <dbReference type="ARBA" id="ARBA00022617"/>
    </source>
</evidence>
<dbReference type="InterPro" id="IPR010255">
    <property type="entry name" value="Haem_peroxidase_sf"/>
</dbReference>
<sequence>MFVRPLLALAVPAVAVQAFSVSDVTSFARDVTSSIGGVVKRHDGHHGGHHEDHNEGPVTPARGLGECPSVWKDVSDDLTAIFLGDNGECTALARGAIRAAFHDCFPGAGCDGSLILGNEFTNFQNRGIPPIAEALKPIAEDREVGYADLIQFAAAHAVATCPMGPRIPAKVGRTDSDVAAPGTELPTPFQNASELIPMFEAKGFSAGELAALIGAHTASVQTTVDPENVASQDTTPGKFDNLYYKQTIEGNAPFTFQSDRSLAHDDQRTAGPMQGFANSQGGWNAAFTAAMVKMSLRGVENPGELVDCSEYLPRGTAPRNVRAAPINDRVRI</sequence>
<evidence type="ECO:0000259" key="15">
    <source>
        <dbReference type="PROSITE" id="PS50873"/>
    </source>
</evidence>
<organism evidence="16 17">
    <name type="scientific">Lineolata rhizophorae</name>
    <dbReference type="NCBI Taxonomy" id="578093"/>
    <lineage>
        <taxon>Eukaryota</taxon>
        <taxon>Fungi</taxon>
        <taxon>Dikarya</taxon>
        <taxon>Ascomycota</taxon>
        <taxon>Pezizomycotina</taxon>
        <taxon>Dothideomycetes</taxon>
        <taxon>Dothideomycetes incertae sedis</taxon>
        <taxon>Lineolatales</taxon>
        <taxon>Lineolataceae</taxon>
        <taxon>Lineolata</taxon>
    </lineage>
</organism>
<dbReference type="InterPro" id="IPR000823">
    <property type="entry name" value="Peroxidase_pln"/>
</dbReference>
<evidence type="ECO:0000256" key="6">
    <source>
        <dbReference type="ARBA" id="ARBA00023002"/>
    </source>
</evidence>
<dbReference type="InterPro" id="IPR019794">
    <property type="entry name" value="Peroxidases_AS"/>
</dbReference>
<accession>A0A6A6NP59</accession>
<feature type="binding site" evidence="10">
    <location>
        <position position="111"/>
    </location>
    <ligand>
        <name>Ca(2+)</name>
        <dbReference type="ChEBI" id="CHEBI:29108"/>
        <label>1</label>
    </ligand>
</feature>
<dbReference type="AlphaFoldDB" id="A0A6A6NP59"/>
<dbReference type="Gene3D" id="1.10.520.10">
    <property type="match status" value="1"/>
</dbReference>
<comment type="cofactor">
    <cofactor evidence="10 13">
        <name>Ca(2+)</name>
        <dbReference type="ChEBI" id="CHEBI:29108"/>
    </cofactor>
    <text evidence="10 13">Binds 2 calcium ions per subunit.</text>
</comment>
<evidence type="ECO:0000256" key="5">
    <source>
        <dbReference type="ARBA" id="ARBA00022723"/>
    </source>
</evidence>
<comment type="cofactor">
    <cofactor evidence="10">
        <name>heme b</name>
        <dbReference type="ChEBI" id="CHEBI:60344"/>
    </cofactor>
    <text evidence="10">Binds 1 heme b (iron(II)-protoporphyrin IX) group per subunit.</text>
</comment>
<evidence type="ECO:0000256" key="10">
    <source>
        <dbReference type="PIRSR" id="PIRSR601621-2"/>
    </source>
</evidence>
<evidence type="ECO:0000256" key="2">
    <source>
        <dbReference type="ARBA" id="ARBA00006089"/>
    </source>
</evidence>
<keyword evidence="8" id="KW-0325">Glycoprotein</keyword>
<comment type="catalytic activity">
    <reaction evidence="1">
        <text>2 a phenolic donor + H2O2 = 2 a phenolic radical donor + 2 H2O</text>
        <dbReference type="Rhea" id="RHEA:56136"/>
        <dbReference type="ChEBI" id="CHEBI:15377"/>
        <dbReference type="ChEBI" id="CHEBI:16240"/>
        <dbReference type="ChEBI" id="CHEBI:139520"/>
        <dbReference type="ChEBI" id="CHEBI:139521"/>
        <dbReference type="EC" id="1.11.1.7"/>
    </reaction>
</comment>
<evidence type="ECO:0000313" key="17">
    <source>
        <dbReference type="Proteomes" id="UP000799766"/>
    </source>
</evidence>
<keyword evidence="3 13" id="KW-0575">Peroxidase</keyword>
<dbReference type="GO" id="GO:0046872">
    <property type="term" value="F:metal ion binding"/>
    <property type="evidence" value="ECO:0007669"/>
    <property type="project" value="UniProtKB-UniRule"/>
</dbReference>
<dbReference type="EC" id="1.11.1.-" evidence="13"/>
<evidence type="ECO:0000256" key="3">
    <source>
        <dbReference type="ARBA" id="ARBA00022559"/>
    </source>
</evidence>
<dbReference type="Pfam" id="PF00141">
    <property type="entry name" value="peroxidase"/>
    <property type="match status" value="1"/>
</dbReference>
<evidence type="ECO:0000256" key="14">
    <source>
        <dbReference type="SAM" id="MobiDB-lite"/>
    </source>
</evidence>
<feature type="chain" id="PRO_5025705406" description="Peroxidase" evidence="13">
    <location>
        <begin position="19"/>
        <end position="332"/>
    </location>
</feature>
<evidence type="ECO:0000256" key="7">
    <source>
        <dbReference type="ARBA" id="ARBA00023004"/>
    </source>
</evidence>
<feature type="binding site" evidence="10">
    <location>
        <position position="113"/>
    </location>
    <ligand>
        <name>Ca(2+)</name>
        <dbReference type="ChEBI" id="CHEBI:29108"/>
        <label>1</label>
    </ligand>
</feature>
<feature type="binding site" evidence="10">
    <location>
        <position position="233"/>
    </location>
    <ligand>
        <name>Ca(2+)</name>
        <dbReference type="ChEBI" id="CHEBI:29108"/>
        <label>2</label>
    </ligand>
</feature>
<keyword evidence="13" id="KW-0732">Signal</keyword>
<name>A0A6A6NP59_9PEZI</name>
<keyword evidence="10 13" id="KW-0106">Calcium</keyword>
<evidence type="ECO:0000313" key="16">
    <source>
        <dbReference type="EMBL" id="KAF2453287.1"/>
    </source>
</evidence>
<comment type="similarity">
    <text evidence="2 13">Belongs to the peroxidase family. Ligninase subfamily.</text>
</comment>
<feature type="site" description="Transition state stabilizer" evidence="11">
    <location>
        <position position="98"/>
    </location>
</feature>
<dbReference type="InterPro" id="IPR002016">
    <property type="entry name" value="Haem_peroxidase"/>
</dbReference>
<feature type="binding site" evidence="10">
    <location>
        <position position="217"/>
    </location>
    <ligand>
        <name>Ca(2+)</name>
        <dbReference type="ChEBI" id="CHEBI:29108"/>
        <label>2</label>
    </ligand>
</feature>
<feature type="active site" description="Proton acceptor" evidence="9">
    <location>
        <position position="102"/>
    </location>
</feature>
<evidence type="ECO:0000256" key="12">
    <source>
        <dbReference type="PIRSR" id="PIRSR601621-4"/>
    </source>
</evidence>
<dbReference type="SUPFAM" id="SSF48113">
    <property type="entry name" value="Heme-dependent peroxidases"/>
    <property type="match status" value="1"/>
</dbReference>
<proteinExistence type="inferred from homology"/>
<reference evidence="16" key="1">
    <citation type="journal article" date="2020" name="Stud. Mycol.">
        <title>101 Dothideomycetes genomes: a test case for predicting lifestyles and emergence of pathogens.</title>
        <authorList>
            <person name="Haridas S."/>
            <person name="Albert R."/>
            <person name="Binder M."/>
            <person name="Bloem J."/>
            <person name="Labutti K."/>
            <person name="Salamov A."/>
            <person name="Andreopoulos B."/>
            <person name="Baker S."/>
            <person name="Barry K."/>
            <person name="Bills G."/>
            <person name="Bluhm B."/>
            <person name="Cannon C."/>
            <person name="Castanera R."/>
            <person name="Culley D."/>
            <person name="Daum C."/>
            <person name="Ezra D."/>
            <person name="Gonzalez J."/>
            <person name="Henrissat B."/>
            <person name="Kuo A."/>
            <person name="Liang C."/>
            <person name="Lipzen A."/>
            <person name="Lutzoni F."/>
            <person name="Magnuson J."/>
            <person name="Mondo S."/>
            <person name="Nolan M."/>
            <person name="Ohm R."/>
            <person name="Pangilinan J."/>
            <person name="Park H.-J."/>
            <person name="Ramirez L."/>
            <person name="Alfaro M."/>
            <person name="Sun H."/>
            <person name="Tritt A."/>
            <person name="Yoshinaga Y."/>
            <person name="Zwiers L.-H."/>
            <person name="Turgeon B."/>
            <person name="Goodwin S."/>
            <person name="Spatafora J."/>
            <person name="Crous P."/>
            <person name="Grigoriev I."/>
        </authorList>
    </citation>
    <scope>NUCLEOTIDE SEQUENCE</scope>
    <source>
        <strain evidence="16">ATCC 16933</strain>
    </source>
</reference>
<feature type="binding site" evidence="10">
    <location>
        <position position="103"/>
    </location>
    <ligand>
        <name>Ca(2+)</name>
        <dbReference type="ChEBI" id="CHEBI:29108"/>
        <label>1</label>
    </ligand>
</feature>
<feature type="binding site" evidence="10">
    <location>
        <position position="235"/>
    </location>
    <ligand>
        <name>Ca(2+)</name>
        <dbReference type="ChEBI" id="CHEBI:29108"/>
        <label>2</label>
    </ligand>
</feature>
<dbReference type="PANTHER" id="PTHR31517">
    <property type="match status" value="1"/>
</dbReference>
<dbReference type="Proteomes" id="UP000799766">
    <property type="component" value="Unassembled WGS sequence"/>
</dbReference>
<evidence type="ECO:0000256" key="9">
    <source>
        <dbReference type="PIRSR" id="PIRSR601621-1"/>
    </source>
</evidence>
<keyword evidence="6 13" id="KW-0560">Oxidoreductase</keyword>
<evidence type="ECO:0000256" key="13">
    <source>
        <dbReference type="RuleBase" id="RU363051"/>
    </source>
</evidence>
<keyword evidence="4 10" id="KW-0349">Heme</keyword>
<feature type="compositionally biased region" description="Basic and acidic residues" evidence="14">
    <location>
        <begin position="45"/>
        <end position="55"/>
    </location>
</feature>
<feature type="binding site" evidence="10">
    <location>
        <position position="109"/>
    </location>
    <ligand>
        <name>Ca(2+)</name>
        <dbReference type="ChEBI" id="CHEBI:29108"/>
        <label>1</label>
    </ligand>
</feature>
<protein>
    <recommendedName>
        <fullName evidence="13">Peroxidase</fullName>
        <ecNumber evidence="13">1.11.1.-</ecNumber>
    </recommendedName>
</protein>
<keyword evidence="5 10" id="KW-0479">Metal-binding</keyword>
<dbReference type="GO" id="GO:0140825">
    <property type="term" value="F:lactoperoxidase activity"/>
    <property type="evidence" value="ECO:0007669"/>
    <property type="project" value="UniProtKB-EC"/>
</dbReference>
<dbReference type="EMBL" id="MU001698">
    <property type="protein sequence ID" value="KAF2453287.1"/>
    <property type="molecule type" value="Genomic_DNA"/>
</dbReference>
<dbReference type="PRINTS" id="PR00462">
    <property type="entry name" value="LIGNINASE"/>
</dbReference>
<feature type="region of interest" description="Disordered" evidence="14">
    <location>
        <begin position="39"/>
        <end position="61"/>
    </location>
</feature>